<sequence>MTHPASPWSDPATETEPVAYAGPPVSAPPPQPYPGGWAPPGYGWPPQQWPAYGPPAPARPRRPGQVVAAAVLSFVQAAAVALSSAYLLLLASTFGFLATEFGGDAQADALVTEATVVTVVQLLSAVALVVGGVLVLNRRGRGTWATLVAALGVQLALSLYWVVRLSTLDGFSDDVVGPAAVLVVGVLFFTAAPAVALGLLLVGPVRRWAAGTDEAVRR</sequence>
<keyword evidence="4" id="KW-1185">Reference proteome</keyword>
<name>A0A1M5RYE0_9ACTN</name>
<organism evidence="3 4">
    <name type="scientific">Geodermatophilus nigrescens</name>
    <dbReference type="NCBI Taxonomy" id="1070870"/>
    <lineage>
        <taxon>Bacteria</taxon>
        <taxon>Bacillati</taxon>
        <taxon>Actinomycetota</taxon>
        <taxon>Actinomycetes</taxon>
        <taxon>Geodermatophilales</taxon>
        <taxon>Geodermatophilaceae</taxon>
        <taxon>Geodermatophilus</taxon>
    </lineage>
</organism>
<evidence type="ECO:0000256" key="1">
    <source>
        <dbReference type="SAM" id="MobiDB-lite"/>
    </source>
</evidence>
<feature type="transmembrane region" description="Helical" evidence="2">
    <location>
        <begin position="143"/>
        <end position="163"/>
    </location>
</feature>
<feature type="transmembrane region" description="Helical" evidence="2">
    <location>
        <begin position="66"/>
        <end position="94"/>
    </location>
</feature>
<feature type="region of interest" description="Disordered" evidence="1">
    <location>
        <begin position="1"/>
        <end position="40"/>
    </location>
</feature>
<gene>
    <name evidence="3" type="ORF">SAMN05444351_4528</name>
</gene>
<evidence type="ECO:0000256" key="2">
    <source>
        <dbReference type="SAM" id="Phobius"/>
    </source>
</evidence>
<keyword evidence="2" id="KW-0812">Transmembrane</keyword>
<keyword evidence="2" id="KW-1133">Transmembrane helix</keyword>
<reference evidence="3 4" key="1">
    <citation type="submission" date="2016-11" db="EMBL/GenBank/DDBJ databases">
        <authorList>
            <person name="Jaros S."/>
            <person name="Januszkiewicz K."/>
            <person name="Wedrychowicz H."/>
        </authorList>
    </citation>
    <scope>NUCLEOTIDE SEQUENCE [LARGE SCALE GENOMIC DNA]</scope>
    <source>
        <strain evidence="3 4">DSM 45408</strain>
    </source>
</reference>
<proteinExistence type="predicted"/>
<dbReference type="RefSeq" id="WP_073422618.1">
    <property type="nucleotide sequence ID" value="NZ_FQVX01000006.1"/>
</dbReference>
<evidence type="ECO:0000313" key="4">
    <source>
        <dbReference type="Proteomes" id="UP000184471"/>
    </source>
</evidence>
<feature type="transmembrane region" description="Helical" evidence="2">
    <location>
        <begin position="114"/>
        <end position="136"/>
    </location>
</feature>
<dbReference type="AlphaFoldDB" id="A0A1M5RYE0"/>
<protein>
    <submittedName>
        <fullName evidence="3">Uncharacterized protein</fullName>
    </submittedName>
</protein>
<dbReference type="STRING" id="1070870.SAMN05444351_4528"/>
<dbReference type="EMBL" id="FQVX01000006">
    <property type="protein sequence ID" value="SHH30813.1"/>
    <property type="molecule type" value="Genomic_DNA"/>
</dbReference>
<evidence type="ECO:0000313" key="3">
    <source>
        <dbReference type="EMBL" id="SHH30813.1"/>
    </source>
</evidence>
<dbReference type="Proteomes" id="UP000184471">
    <property type="component" value="Unassembled WGS sequence"/>
</dbReference>
<keyword evidence="2" id="KW-0472">Membrane</keyword>
<feature type="transmembrane region" description="Helical" evidence="2">
    <location>
        <begin position="175"/>
        <end position="202"/>
    </location>
</feature>
<accession>A0A1M5RYE0</accession>